<protein>
    <recommendedName>
        <fullName evidence="24">NLR family pyrin domain containing 1</fullName>
    </recommendedName>
</protein>
<evidence type="ECO:0000256" key="18">
    <source>
        <dbReference type="SAM" id="MobiDB-lite"/>
    </source>
</evidence>
<feature type="compositionally biased region" description="Polar residues" evidence="18">
    <location>
        <begin position="862"/>
        <end position="880"/>
    </location>
</feature>
<evidence type="ECO:0000256" key="12">
    <source>
        <dbReference type="ARBA" id="ARBA00022840"/>
    </source>
</evidence>
<evidence type="ECO:0000256" key="5">
    <source>
        <dbReference type="ARBA" id="ARBA00022588"/>
    </source>
</evidence>
<dbReference type="InterPro" id="IPR027417">
    <property type="entry name" value="P-loop_NTPase"/>
</dbReference>
<keyword evidence="9" id="KW-0677">Repeat</keyword>
<reference evidence="22" key="1">
    <citation type="submission" date="2025-08" db="UniProtKB">
        <authorList>
            <consortium name="Ensembl"/>
        </authorList>
    </citation>
    <scope>IDENTIFICATION</scope>
</reference>
<feature type="domain" description="CARD" evidence="19">
    <location>
        <begin position="1207"/>
        <end position="1290"/>
    </location>
</feature>
<dbReference type="PROSITE" id="PS50837">
    <property type="entry name" value="NACHT"/>
    <property type="match status" value="1"/>
</dbReference>
<dbReference type="FunFam" id="1.10.533.10:FF:000013">
    <property type="entry name" value="Apoptosis-associated speck-like protein containing a CARD"/>
    <property type="match status" value="1"/>
</dbReference>
<keyword evidence="15" id="KW-0395">Inflammatory response</keyword>
<evidence type="ECO:0000256" key="4">
    <source>
        <dbReference type="ARBA" id="ARBA00022490"/>
    </source>
</evidence>
<keyword evidence="14" id="KW-0391">Immunity</keyword>
<dbReference type="InterPro" id="IPR025307">
    <property type="entry name" value="FIIND_dom"/>
</dbReference>
<proteinExistence type="inferred from homology"/>
<dbReference type="Proteomes" id="UP000694725">
    <property type="component" value="Unplaced"/>
</dbReference>
<dbReference type="GO" id="GO:0006508">
    <property type="term" value="P:proteolysis"/>
    <property type="evidence" value="ECO:0007669"/>
    <property type="project" value="UniProtKB-KW"/>
</dbReference>
<dbReference type="CDD" id="cd08330">
    <property type="entry name" value="CARD_ASC_NALP1"/>
    <property type="match status" value="1"/>
</dbReference>
<evidence type="ECO:0000256" key="9">
    <source>
        <dbReference type="ARBA" id="ARBA00022737"/>
    </source>
</evidence>
<keyword evidence="4" id="KW-0963">Cytoplasm</keyword>
<dbReference type="PROSITE" id="PS50209">
    <property type="entry name" value="CARD"/>
    <property type="match status" value="1"/>
</dbReference>
<dbReference type="Gene3D" id="3.80.10.10">
    <property type="entry name" value="Ribonuclease Inhibitor"/>
    <property type="match status" value="1"/>
</dbReference>
<dbReference type="GO" id="GO:0008233">
    <property type="term" value="F:peptidase activity"/>
    <property type="evidence" value="ECO:0007669"/>
    <property type="project" value="UniProtKB-KW"/>
</dbReference>
<feature type="domain" description="NACHT" evidence="20">
    <location>
        <begin position="178"/>
        <end position="487"/>
    </location>
</feature>
<dbReference type="InterPro" id="IPR001315">
    <property type="entry name" value="CARD"/>
</dbReference>
<feature type="domain" description="FIIND" evidence="21">
    <location>
        <begin position="908"/>
        <end position="1191"/>
    </location>
</feature>
<evidence type="ECO:0008006" key="24">
    <source>
        <dbReference type="Google" id="ProtNLM"/>
    </source>
</evidence>
<dbReference type="InterPro" id="IPR011029">
    <property type="entry name" value="DEATH-like_dom_sf"/>
</dbReference>
<sequence>MEDFEEEETFSTCQAEMGGEAQDLLAVCLLEKLEFQDQQSEMKFGKSFLSLDQSEKRTSSTVDQQGEKQTRDLGRLTGEGKVPRKLFAIPPRKATYKSGIRERMDTQWIERPCLTQSWKDKDCQKIFKQLLLLHSSYPRGHEFLFRGSWSHRAIQEKGQLIEVKDLFGSDLGTQEEHRTVVLHGAAGIGKSTLARHVTGAWKKHQLFRDRFQYVLYFNCRELVQCKVMSLTELIIKASGCSRGSIAKILTWSEYVLVILDGLDEVKWVSKEQRAEPCLLQSYRQPVEMLLCHLLEKTLLPGASLLITARTTALHKFIPSLKQPRWVEVLGFSESSRKEYFYRYFTDVSQASRAFRLVKSNQALLTLCLMPLVSWLVCTCLKHQMELGAELSLTSRTTTALYLHYLSQVLPAQALGTQLRGVCSVALEGILQGKTLFGIEDLTKHGLDSSVIATLLRAGVLQEHSPFQSCSFSHLCLQEFFAAMSCVLGNQKGKGDHSNTTGRLKKLLKVYRRPHLFGAPIMHFLFGLLSEQGAREMEDVLHSKPSQERNRELLLWAESEVQNEHSSPWPYSVQLLRCLYEIQDKKFLTQVMAHFQGTRLGIQTGVELQAFIFCIRFCCHVKRLQLNEGRQRAHLWRPPGVVLLSCVPITDVCWQVLFSTLRVTGSLKELDLSGNFLSHSAVQSLCEALRCPSCHLETLRLVGCGLTAEGCKSLASGLSTSQTLVELELSFNMLRDPGARRLCCGLKKPSCKLQRLLLVSCGLTSDCCWALASMLRANPKLTELDLQQNYVNDLGVRLLFEGLRQPTCQLTVLRLDQIQLREETAELIKALKEEKPQLLISRSWKPSLTISNEGPDGEKMSGDGSSPKQQRQESEGSSPQVAQEKPLCLSSPAAPDDLHAESLRPEDDFWGPTGPVAIKVVDQERSLYRVHFPMAGSYHWPHTGLHFVVRGPVTIEIEFCAWDQFLNKTIPRPNWRVAGPLFDIKAEPGVVAAVYLPYFVALQESCVDISWFQVAHFKEEGMVLEKPAMVAPSYAVLENPSFSPMGVLLRMVHTALRFIPVISTVMLYHHPHPEEVTFHLYLVPSDYSIQKAIDDEERKFQFVRIHKPPPLNPLYLGSRYIVSGSENLEIIPEELELCYRSPREPQLFSEFYVGHWRSGIKLQVTNKKDGIVVWEALVKPGDLRRAAAQVPTGPIASPSPSKAPGSLHFVDRYREQLVARVTSVDPILDKLHGQVLSEEQYEGVRAEVTKPDQMRKLFGFSRSWDWACKDRLYQALKETHPHLIVELWERWGLEKTTGASCQTQKLSEHLL</sequence>
<name>A0A8D1XRN4_PIG</name>
<comment type="similarity">
    <text evidence="3">Belongs to the NLRP family.</text>
</comment>
<evidence type="ECO:0000256" key="15">
    <source>
        <dbReference type="ARBA" id="ARBA00023198"/>
    </source>
</evidence>
<dbReference type="InterPro" id="IPR041075">
    <property type="entry name" value="NOD1/2_WH"/>
</dbReference>
<feature type="compositionally biased region" description="Basic and acidic residues" evidence="18">
    <location>
        <begin position="895"/>
        <end position="905"/>
    </location>
</feature>
<dbReference type="Pfam" id="PF05729">
    <property type="entry name" value="NACHT"/>
    <property type="match status" value="1"/>
</dbReference>
<evidence type="ECO:0000313" key="22">
    <source>
        <dbReference type="Ensembl" id="ENSSSCP00065010283.1"/>
    </source>
</evidence>
<keyword evidence="16" id="KW-1271">Inflammasome</keyword>
<dbReference type="GO" id="GO:0012501">
    <property type="term" value="P:programmed cell death"/>
    <property type="evidence" value="ECO:0007669"/>
    <property type="project" value="UniProtKB-KW"/>
</dbReference>
<evidence type="ECO:0000256" key="16">
    <source>
        <dbReference type="ARBA" id="ARBA00023233"/>
    </source>
</evidence>
<evidence type="ECO:0000256" key="10">
    <source>
        <dbReference type="ARBA" id="ARBA00022741"/>
    </source>
</evidence>
<dbReference type="Pfam" id="PF23679">
    <property type="entry name" value="UPA-FIIND"/>
    <property type="match status" value="1"/>
</dbReference>
<feature type="region of interest" description="Disordered" evidence="18">
    <location>
        <begin position="55"/>
        <end position="75"/>
    </location>
</feature>
<evidence type="ECO:0000256" key="3">
    <source>
        <dbReference type="ARBA" id="ARBA00008665"/>
    </source>
</evidence>
<evidence type="ECO:0000256" key="1">
    <source>
        <dbReference type="ARBA" id="ARBA00004110"/>
    </source>
</evidence>
<dbReference type="FunFam" id="3.40.50.300:FF:000897">
    <property type="entry name" value="NLR family pyrin domain containing 1"/>
    <property type="match status" value="1"/>
</dbReference>
<dbReference type="GO" id="GO:0042981">
    <property type="term" value="P:regulation of apoptotic process"/>
    <property type="evidence" value="ECO:0007669"/>
    <property type="project" value="InterPro"/>
</dbReference>
<evidence type="ECO:0000313" key="23">
    <source>
        <dbReference type="Proteomes" id="UP000694725"/>
    </source>
</evidence>
<dbReference type="Pfam" id="PF13553">
    <property type="entry name" value="FIIND"/>
    <property type="match status" value="1"/>
</dbReference>
<evidence type="ECO:0000259" key="20">
    <source>
        <dbReference type="PROSITE" id="PS50837"/>
    </source>
</evidence>
<dbReference type="Gene3D" id="1.10.533.10">
    <property type="entry name" value="Death Domain, Fas"/>
    <property type="match status" value="1"/>
</dbReference>
<dbReference type="InterPro" id="IPR033516">
    <property type="entry name" value="CARD8/ASC/NALP1_CARD"/>
</dbReference>
<dbReference type="SUPFAM" id="SSF52047">
    <property type="entry name" value="RNI-like"/>
    <property type="match status" value="1"/>
</dbReference>
<keyword evidence="13" id="KW-0832">Ubl conjugation</keyword>
<keyword evidence="7" id="KW-0433">Leucine-rich repeat</keyword>
<evidence type="ECO:0000256" key="13">
    <source>
        <dbReference type="ARBA" id="ARBA00022843"/>
    </source>
</evidence>
<evidence type="ECO:0000256" key="6">
    <source>
        <dbReference type="ARBA" id="ARBA00022590"/>
    </source>
</evidence>
<dbReference type="SUPFAM" id="SSF47986">
    <property type="entry name" value="DEATH domain"/>
    <property type="match status" value="1"/>
</dbReference>
<feature type="compositionally biased region" description="Basic and acidic residues" evidence="18">
    <location>
        <begin position="65"/>
        <end position="74"/>
    </location>
</feature>
<organism evidence="22 23">
    <name type="scientific">Sus scrofa</name>
    <name type="common">Pig</name>
    <dbReference type="NCBI Taxonomy" id="9823"/>
    <lineage>
        <taxon>Eukaryota</taxon>
        <taxon>Metazoa</taxon>
        <taxon>Chordata</taxon>
        <taxon>Craniata</taxon>
        <taxon>Vertebrata</taxon>
        <taxon>Euteleostomi</taxon>
        <taxon>Mammalia</taxon>
        <taxon>Eutheria</taxon>
        <taxon>Laurasiatheria</taxon>
        <taxon>Artiodactyla</taxon>
        <taxon>Suina</taxon>
        <taxon>Suidae</taxon>
        <taxon>Sus</taxon>
    </lineage>
</organism>
<evidence type="ECO:0000256" key="7">
    <source>
        <dbReference type="ARBA" id="ARBA00022614"/>
    </source>
</evidence>
<evidence type="ECO:0000256" key="8">
    <source>
        <dbReference type="ARBA" id="ARBA00022670"/>
    </source>
</evidence>
<dbReference type="Pfam" id="PF17779">
    <property type="entry name" value="WHD_NOD2"/>
    <property type="match status" value="1"/>
</dbReference>
<dbReference type="PANTHER" id="PTHR46985">
    <property type="entry name" value="NACHT, LRR AND PYD DOMAINS-CONTAINING PROTEIN 1"/>
    <property type="match status" value="1"/>
</dbReference>
<dbReference type="Pfam" id="PF00619">
    <property type="entry name" value="CARD"/>
    <property type="match status" value="1"/>
</dbReference>
<keyword evidence="12" id="KW-0067">ATP-binding</keyword>
<dbReference type="InterPro" id="IPR041267">
    <property type="entry name" value="NLRP_HD2"/>
</dbReference>
<evidence type="ECO:0000256" key="11">
    <source>
        <dbReference type="ARBA" id="ARBA00022801"/>
    </source>
</evidence>
<dbReference type="Pfam" id="PF13516">
    <property type="entry name" value="LRR_6"/>
    <property type="match status" value="3"/>
</dbReference>
<keyword evidence="11" id="KW-0378">Hydrolase</keyword>
<keyword evidence="10" id="KW-0547">Nucleotide-binding</keyword>
<dbReference type="GO" id="GO:0005524">
    <property type="term" value="F:ATP binding"/>
    <property type="evidence" value="ECO:0007669"/>
    <property type="project" value="UniProtKB-KW"/>
</dbReference>
<evidence type="ECO:0000256" key="14">
    <source>
        <dbReference type="ARBA" id="ARBA00022859"/>
    </source>
</evidence>
<accession>A0A8D1XRN4</accession>
<dbReference type="InterPro" id="IPR001611">
    <property type="entry name" value="Leu-rich_rpt"/>
</dbReference>
<dbReference type="GO" id="GO:0061702">
    <property type="term" value="C:canonical inflammasome complex"/>
    <property type="evidence" value="ECO:0007669"/>
    <property type="project" value="UniProtKB-SubCell"/>
</dbReference>
<dbReference type="Ensembl" id="ENSSSCT00065025151.1">
    <property type="protein sequence ID" value="ENSSSCP00065010283.1"/>
    <property type="gene ID" value="ENSSSCG00065018905.1"/>
</dbReference>
<keyword evidence="8" id="KW-0645">Protease</keyword>
<keyword evidence="5" id="KW-0399">Innate immunity</keyword>
<dbReference type="GO" id="GO:0005634">
    <property type="term" value="C:nucleus"/>
    <property type="evidence" value="ECO:0007669"/>
    <property type="project" value="UniProtKB-SubCell"/>
</dbReference>
<dbReference type="GO" id="GO:0006954">
    <property type="term" value="P:inflammatory response"/>
    <property type="evidence" value="ECO:0007669"/>
    <property type="project" value="UniProtKB-KW"/>
</dbReference>
<feature type="region of interest" description="Disordered" evidence="18">
    <location>
        <begin position="848"/>
        <end position="905"/>
    </location>
</feature>
<dbReference type="Pfam" id="PF17776">
    <property type="entry name" value="NLRC4_HD2"/>
    <property type="match status" value="1"/>
</dbReference>
<evidence type="ECO:0000259" key="21">
    <source>
        <dbReference type="PROSITE" id="PS51830"/>
    </source>
</evidence>
<dbReference type="InterPro" id="IPR051249">
    <property type="entry name" value="NLRP_Inflammasome"/>
</dbReference>
<dbReference type="SUPFAM" id="SSF52540">
    <property type="entry name" value="P-loop containing nucleoside triphosphate hydrolases"/>
    <property type="match status" value="1"/>
</dbReference>
<keyword evidence="6" id="KW-1210">Necrosis</keyword>
<evidence type="ECO:0000256" key="2">
    <source>
        <dbReference type="ARBA" id="ARBA00004123"/>
    </source>
</evidence>
<comment type="subcellular location">
    <subcellularLocation>
        <location evidence="1">Inflammasome</location>
    </subcellularLocation>
    <subcellularLocation>
        <location evidence="2">Nucleus</location>
    </subcellularLocation>
</comment>
<evidence type="ECO:0000259" key="19">
    <source>
        <dbReference type="PROSITE" id="PS50209"/>
    </source>
</evidence>
<dbReference type="GO" id="GO:0045087">
    <property type="term" value="P:innate immune response"/>
    <property type="evidence" value="ECO:0007669"/>
    <property type="project" value="UniProtKB-KW"/>
</dbReference>
<dbReference type="InterPro" id="IPR032675">
    <property type="entry name" value="LRR_dom_sf"/>
</dbReference>
<dbReference type="SMART" id="SM00368">
    <property type="entry name" value="LRR_RI"/>
    <property type="match status" value="5"/>
</dbReference>
<dbReference type="PROSITE" id="PS51830">
    <property type="entry name" value="FIIND"/>
    <property type="match status" value="1"/>
</dbReference>
<dbReference type="PANTHER" id="PTHR46985:SF3">
    <property type="entry name" value="NACHT, LRR AND PYD DOMAINS-CONTAINING PROTEIN 1"/>
    <property type="match status" value="1"/>
</dbReference>
<dbReference type="InterPro" id="IPR007111">
    <property type="entry name" value="NACHT_NTPase"/>
</dbReference>
<dbReference type="Gene3D" id="3.40.50.300">
    <property type="entry name" value="P-loop containing nucleotide triphosphate hydrolases"/>
    <property type="match status" value="1"/>
</dbReference>
<keyword evidence="17" id="KW-0539">Nucleus</keyword>
<evidence type="ECO:0000256" key="17">
    <source>
        <dbReference type="ARBA" id="ARBA00023242"/>
    </source>
</evidence>